<evidence type="ECO:0000313" key="1">
    <source>
        <dbReference type="EMBL" id="KAJ1204411.1"/>
    </source>
</evidence>
<name>A0AAV7VUF1_PLEWA</name>
<gene>
    <name evidence="1" type="ORF">NDU88_008189</name>
</gene>
<dbReference type="AlphaFoldDB" id="A0AAV7VUF1"/>
<dbReference type="Proteomes" id="UP001066276">
    <property type="component" value="Chromosome 2_1"/>
</dbReference>
<proteinExistence type="predicted"/>
<accession>A0AAV7VUF1</accession>
<protein>
    <submittedName>
        <fullName evidence="1">Uncharacterized protein</fullName>
    </submittedName>
</protein>
<sequence>MNTSGSDVRFIPPAAPALHHYRFACRRVGFPTWTSAYQGDLWYEPVYLIPERAIRNEYFRVRRSFYSSGSTRFAPLQVCMPEGRFSDLDIGLSTLPLVCGESFFCFLSPERAIRNEYFRVRRSFYSSGSTRFAPLQVCMPEGRFSNLDIGLSSDMLTSREKFSLVVFPPDVDKRCTLTNGRFHEERLAVRRGGGAAPRGEEKLTIEKE</sequence>
<keyword evidence="2" id="KW-1185">Reference proteome</keyword>
<evidence type="ECO:0000313" key="2">
    <source>
        <dbReference type="Proteomes" id="UP001066276"/>
    </source>
</evidence>
<reference evidence="1" key="1">
    <citation type="journal article" date="2022" name="bioRxiv">
        <title>Sequencing and chromosome-scale assembly of the giantPleurodeles waltlgenome.</title>
        <authorList>
            <person name="Brown T."/>
            <person name="Elewa A."/>
            <person name="Iarovenko S."/>
            <person name="Subramanian E."/>
            <person name="Araus A.J."/>
            <person name="Petzold A."/>
            <person name="Susuki M."/>
            <person name="Suzuki K.-i.T."/>
            <person name="Hayashi T."/>
            <person name="Toyoda A."/>
            <person name="Oliveira C."/>
            <person name="Osipova E."/>
            <person name="Leigh N.D."/>
            <person name="Simon A."/>
            <person name="Yun M.H."/>
        </authorList>
    </citation>
    <scope>NUCLEOTIDE SEQUENCE</scope>
    <source>
        <strain evidence="1">20211129_DDA</strain>
        <tissue evidence="1">Liver</tissue>
    </source>
</reference>
<comment type="caution">
    <text evidence="1">The sequence shown here is derived from an EMBL/GenBank/DDBJ whole genome shotgun (WGS) entry which is preliminary data.</text>
</comment>
<dbReference type="EMBL" id="JANPWB010000003">
    <property type="protein sequence ID" value="KAJ1204411.1"/>
    <property type="molecule type" value="Genomic_DNA"/>
</dbReference>
<organism evidence="1 2">
    <name type="scientific">Pleurodeles waltl</name>
    <name type="common">Iberian ribbed newt</name>
    <dbReference type="NCBI Taxonomy" id="8319"/>
    <lineage>
        <taxon>Eukaryota</taxon>
        <taxon>Metazoa</taxon>
        <taxon>Chordata</taxon>
        <taxon>Craniata</taxon>
        <taxon>Vertebrata</taxon>
        <taxon>Euteleostomi</taxon>
        <taxon>Amphibia</taxon>
        <taxon>Batrachia</taxon>
        <taxon>Caudata</taxon>
        <taxon>Salamandroidea</taxon>
        <taxon>Salamandridae</taxon>
        <taxon>Pleurodelinae</taxon>
        <taxon>Pleurodeles</taxon>
    </lineage>
</organism>